<dbReference type="RefSeq" id="XP_038740252.1">
    <property type="nucleotide sequence ID" value="XM_038894404.1"/>
</dbReference>
<organism evidence="1 2">
    <name type="scientific">Colletotrichum karsti</name>
    <dbReference type="NCBI Taxonomy" id="1095194"/>
    <lineage>
        <taxon>Eukaryota</taxon>
        <taxon>Fungi</taxon>
        <taxon>Dikarya</taxon>
        <taxon>Ascomycota</taxon>
        <taxon>Pezizomycotina</taxon>
        <taxon>Sordariomycetes</taxon>
        <taxon>Hypocreomycetidae</taxon>
        <taxon>Glomerellales</taxon>
        <taxon>Glomerellaceae</taxon>
        <taxon>Colletotrichum</taxon>
        <taxon>Colletotrichum boninense species complex</taxon>
    </lineage>
</organism>
<gene>
    <name evidence="1" type="ORF">CkaCkLH20_11690</name>
</gene>
<dbReference type="AlphaFoldDB" id="A0A9P6HXE7"/>
<keyword evidence="2" id="KW-1185">Reference proteome</keyword>
<accession>A0A9P6HXE7</accession>
<dbReference type="EMBL" id="JAATWM020000050">
    <property type="protein sequence ID" value="KAF9870791.1"/>
    <property type="molecule type" value="Genomic_DNA"/>
</dbReference>
<name>A0A9P6HXE7_9PEZI</name>
<reference evidence="1" key="1">
    <citation type="submission" date="2020-03" db="EMBL/GenBank/DDBJ databases">
        <authorList>
            <person name="He L."/>
        </authorList>
    </citation>
    <scope>NUCLEOTIDE SEQUENCE</scope>
    <source>
        <strain evidence="1">CkLH20</strain>
    </source>
</reference>
<dbReference type="Proteomes" id="UP000781932">
    <property type="component" value="Unassembled WGS sequence"/>
</dbReference>
<reference evidence="1" key="2">
    <citation type="submission" date="2020-11" db="EMBL/GenBank/DDBJ databases">
        <title>Whole genome sequencing of Colletotrichum sp.</title>
        <authorList>
            <person name="Li H."/>
        </authorList>
    </citation>
    <scope>NUCLEOTIDE SEQUENCE</scope>
    <source>
        <strain evidence="1">CkLH20</strain>
    </source>
</reference>
<sequence>MPKVIVQIPYLTMTGDPYFGLYFCSMENLSLGDLTLDLSGGLGIRFDRNGAFNYNISIGTITITSASSQAIETWNIDGLTIGTVIAKDVSECGLLLQKVTNARIGLVNGDNVASGSGYTALRFANTKNNSILSRIAVTWPSCAASSGRWRERANRGSRRV</sequence>
<evidence type="ECO:0000313" key="1">
    <source>
        <dbReference type="EMBL" id="KAF9870791.1"/>
    </source>
</evidence>
<evidence type="ECO:0000313" key="2">
    <source>
        <dbReference type="Proteomes" id="UP000781932"/>
    </source>
</evidence>
<comment type="caution">
    <text evidence="1">The sequence shown here is derived from an EMBL/GenBank/DDBJ whole genome shotgun (WGS) entry which is preliminary data.</text>
</comment>
<dbReference type="GeneID" id="62167478"/>
<proteinExistence type="predicted"/>
<protein>
    <submittedName>
        <fullName evidence="1">Uncharacterized protein</fullName>
    </submittedName>
</protein>